<dbReference type="OrthoDB" id="4250793at2759"/>
<dbReference type="STRING" id="765257.A0A0C9YZX3"/>
<organism evidence="2 3">
    <name type="scientific">Pisolithus microcarpus 441</name>
    <dbReference type="NCBI Taxonomy" id="765257"/>
    <lineage>
        <taxon>Eukaryota</taxon>
        <taxon>Fungi</taxon>
        <taxon>Dikarya</taxon>
        <taxon>Basidiomycota</taxon>
        <taxon>Agaricomycotina</taxon>
        <taxon>Agaricomycetes</taxon>
        <taxon>Agaricomycetidae</taxon>
        <taxon>Boletales</taxon>
        <taxon>Sclerodermatineae</taxon>
        <taxon>Pisolithaceae</taxon>
        <taxon>Pisolithus</taxon>
    </lineage>
</organism>
<evidence type="ECO:0000259" key="1">
    <source>
        <dbReference type="PROSITE" id="PS51412"/>
    </source>
</evidence>
<dbReference type="Proteomes" id="UP000054018">
    <property type="component" value="Unassembled WGS sequence"/>
</dbReference>
<reference evidence="3" key="2">
    <citation type="submission" date="2015-01" db="EMBL/GenBank/DDBJ databases">
        <title>Evolutionary Origins and Diversification of the Mycorrhizal Mutualists.</title>
        <authorList>
            <consortium name="DOE Joint Genome Institute"/>
            <consortium name="Mycorrhizal Genomics Consortium"/>
            <person name="Kohler A."/>
            <person name="Kuo A."/>
            <person name="Nagy L.G."/>
            <person name="Floudas D."/>
            <person name="Copeland A."/>
            <person name="Barry K.W."/>
            <person name="Cichocki N."/>
            <person name="Veneault-Fourrey C."/>
            <person name="LaButti K."/>
            <person name="Lindquist E.A."/>
            <person name="Lipzen A."/>
            <person name="Lundell T."/>
            <person name="Morin E."/>
            <person name="Murat C."/>
            <person name="Riley R."/>
            <person name="Ohm R."/>
            <person name="Sun H."/>
            <person name="Tunlid A."/>
            <person name="Henrissat B."/>
            <person name="Grigoriev I.V."/>
            <person name="Hibbett D.S."/>
            <person name="Martin F."/>
        </authorList>
    </citation>
    <scope>NUCLEOTIDE SEQUENCE [LARGE SCALE GENOMIC DNA]</scope>
    <source>
        <strain evidence="3">441</strain>
    </source>
</reference>
<accession>A0A0C9YZX3</accession>
<dbReference type="HOGENOM" id="CLU_046019_0_0_1"/>
<sequence length="435" mass="48421">MSTKPIVLPAQFPPLEWLGYGVDMTRLDPFDYESVYEAKTQVRIVDTTKDKRIQDVKINGIEYQIPKVVVASEASSVSGTTRTFSDGALAVQALQDDSALAYRLLPATTSDISLFPLNKSLPRGNQFYFFANDYDAYSGGLRDYLPYINEEEILAHVSKLVPFNAENPEVVQAYIEFFDAVGSHFVTSTGFGARFLLEVWALNKYKEVNDNFVRDITASLKGLNSGGKYDNTVFREAQYWNFNRLSQRIIRIRGGNSDLADSLVLSPDFPTFQKWTQSIPNNAELITLRATGLWTLLRDAENVKLRASARDVQDAFEYLSSLRQPNDKRTWITFESKSNWGEFGILTPSAVIGGGDTDQFAVQQSFALGPAKLSWGQASCLTENFIAVCDINNDGTPIDIYVGSGPGSASVRILGVRLNVTHSPRLLTPHCRRST</sequence>
<keyword evidence="3" id="KW-1185">Reference proteome</keyword>
<reference evidence="2 3" key="1">
    <citation type="submission" date="2014-04" db="EMBL/GenBank/DDBJ databases">
        <authorList>
            <consortium name="DOE Joint Genome Institute"/>
            <person name="Kuo A."/>
            <person name="Kohler A."/>
            <person name="Costa M.D."/>
            <person name="Nagy L.G."/>
            <person name="Floudas D."/>
            <person name="Copeland A."/>
            <person name="Barry K.W."/>
            <person name="Cichocki N."/>
            <person name="Veneault-Fourrey C."/>
            <person name="LaButti K."/>
            <person name="Lindquist E.A."/>
            <person name="Lipzen A."/>
            <person name="Lundell T."/>
            <person name="Morin E."/>
            <person name="Murat C."/>
            <person name="Sun H."/>
            <person name="Tunlid A."/>
            <person name="Henrissat B."/>
            <person name="Grigoriev I.V."/>
            <person name="Hibbett D.S."/>
            <person name="Martin F."/>
            <person name="Nordberg H.P."/>
            <person name="Cantor M.N."/>
            <person name="Hua S.X."/>
        </authorList>
    </citation>
    <scope>NUCLEOTIDE SEQUENCE [LARGE SCALE GENOMIC DNA]</scope>
    <source>
        <strain evidence="2 3">441</strain>
    </source>
</reference>
<dbReference type="PROSITE" id="PS51412">
    <property type="entry name" value="MACPF_2"/>
    <property type="match status" value="1"/>
</dbReference>
<feature type="domain" description="MACPF" evidence="1">
    <location>
        <begin position="1"/>
        <end position="327"/>
    </location>
</feature>
<evidence type="ECO:0000313" key="2">
    <source>
        <dbReference type="EMBL" id="KIK13368.1"/>
    </source>
</evidence>
<dbReference type="EMBL" id="KN834000">
    <property type="protein sequence ID" value="KIK13368.1"/>
    <property type="molecule type" value="Genomic_DNA"/>
</dbReference>
<protein>
    <recommendedName>
        <fullName evidence="1">MACPF domain-containing protein</fullName>
    </recommendedName>
</protein>
<evidence type="ECO:0000313" key="3">
    <source>
        <dbReference type="Proteomes" id="UP000054018"/>
    </source>
</evidence>
<name>A0A0C9YZX3_9AGAM</name>
<dbReference type="AlphaFoldDB" id="A0A0C9YZX3"/>
<dbReference type="InterPro" id="IPR020864">
    <property type="entry name" value="MACPF"/>
</dbReference>
<proteinExistence type="predicted"/>
<dbReference type="Pfam" id="PF01823">
    <property type="entry name" value="MACPF"/>
    <property type="match status" value="1"/>
</dbReference>
<gene>
    <name evidence="2" type="ORF">PISMIDRAFT_404937</name>
</gene>